<accession>A0A9K3DYA9</accession>
<dbReference type="Gramene" id="mRNA:HanXRQr2_Chr16g0777801">
    <property type="protein sequence ID" value="CDS:HanXRQr2_Chr16g0777801.1"/>
    <property type="gene ID" value="HanXRQr2_Chr16g0777801"/>
</dbReference>
<evidence type="ECO:0000313" key="3">
    <source>
        <dbReference type="Proteomes" id="UP000215914"/>
    </source>
</evidence>
<keyword evidence="3" id="KW-1185">Reference proteome</keyword>
<dbReference type="EMBL" id="MNCJ02000331">
    <property type="protein sequence ID" value="KAF5762533.1"/>
    <property type="molecule type" value="Genomic_DNA"/>
</dbReference>
<keyword evidence="1" id="KW-0175">Coiled coil</keyword>
<reference evidence="2" key="2">
    <citation type="submission" date="2020-06" db="EMBL/GenBank/DDBJ databases">
        <title>Helianthus annuus Genome sequencing and assembly Release 2.</title>
        <authorList>
            <person name="Gouzy J."/>
            <person name="Langlade N."/>
            <person name="Munos S."/>
        </authorList>
    </citation>
    <scope>NUCLEOTIDE SEQUENCE</scope>
    <source>
        <tissue evidence="2">Leaves</tissue>
    </source>
</reference>
<comment type="caution">
    <text evidence="2">The sequence shown here is derived from an EMBL/GenBank/DDBJ whole genome shotgun (WGS) entry which is preliminary data.</text>
</comment>
<proteinExistence type="predicted"/>
<evidence type="ECO:0000313" key="2">
    <source>
        <dbReference type="EMBL" id="KAF5762533.1"/>
    </source>
</evidence>
<name>A0A9K3DYA9_HELAN</name>
<gene>
    <name evidence="2" type="ORF">HanXRQr2_Chr16g0777801</name>
</gene>
<sequence>MEGDTMLSRLILSSCNLSALLAEGITRFRKGMQEYEEFMKKKDRMKTSIASKKKEIDGFAKKEESWVKKMHEVTSRHEVEVEGLKKELEVLKAREKTSLEEQERLEASEVWLISDNRWFIEHGFQQVVTFLLHSSEFNQVLGGVYTKLLAHGRHQGLVAGYKACKAGDPQDKSPIFQPQALKVFQDCVRDMEHMTWPFVGEVSECFDKPLSVLQDLKPRGLNEVVCKKVLES</sequence>
<dbReference type="AlphaFoldDB" id="A0A9K3DYA9"/>
<reference evidence="2" key="1">
    <citation type="journal article" date="2017" name="Nature">
        <title>The sunflower genome provides insights into oil metabolism, flowering and Asterid evolution.</title>
        <authorList>
            <person name="Badouin H."/>
            <person name="Gouzy J."/>
            <person name="Grassa C.J."/>
            <person name="Murat F."/>
            <person name="Staton S.E."/>
            <person name="Cottret L."/>
            <person name="Lelandais-Briere C."/>
            <person name="Owens G.L."/>
            <person name="Carrere S."/>
            <person name="Mayjonade B."/>
            <person name="Legrand L."/>
            <person name="Gill N."/>
            <person name="Kane N.C."/>
            <person name="Bowers J.E."/>
            <person name="Hubner S."/>
            <person name="Bellec A."/>
            <person name="Berard A."/>
            <person name="Berges H."/>
            <person name="Blanchet N."/>
            <person name="Boniface M.C."/>
            <person name="Brunel D."/>
            <person name="Catrice O."/>
            <person name="Chaidir N."/>
            <person name="Claudel C."/>
            <person name="Donnadieu C."/>
            <person name="Faraut T."/>
            <person name="Fievet G."/>
            <person name="Helmstetter N."/>
            <person name="King M."/>
            <person name="Knapp S.J."/>
            <person name="Lai Z."/>
            <person name="Le Paslier M.C."/>
            <person name="Lippi Y."/>
            <person name="Lorenzon L."/>
            <person name="Mandel J.R."/>
            <person name="Marage G."/>
            <person name="Marchand G."/>
            <person name="Marquand E."/>
            <person name="Bret-Mestries E."/>
            <person name="Morien E."/>
            <person name="Nambeesan S."/>
            <person name="Nguyen T."/>
            <person name="Pegot-Espagnet P."/>
            <person name="Pouilly N."/>
            <person name="Raftis F."/>
            <person name="Sallet E."/>
            <person name="Schiex T."/>
            <person name="Thomas J."/>
            <person name="Vandecasteele C."/>
            <person name="Vares D."/>
            <person name="Vear F."/>
            <person name="Vautrin S."/>
            <person name="Crespi M."/>
            <person name="Mangin B."/>
            <person name="Burke J.M."/>
            <person name="Salse J."/>
            <person name="Munos S."/>
            <person name="Vincourt P."/>
            <person name="Rieseberg L.H."/>
            <person name="Langlade N.B."/>
        </authorList>
    </citation>
    <scope>NUCLEOTIDE SEQUENCE</scope>
    <source>
        <tissue evidence="2">Leaves</tissue>
    </source>
</reference>
<dbReference type="Proteomes" id="UP000215914">
    <property type="component" value="Unassembled WGS sequence"/>
</dbReference>
<feature type="coiled-coil region" evidence="1">
    <location>
        <begin position="74"/>
        <end position="105"/>
    </location>
</feature>
<protein>
    <submittedName>
        <fullName evidence="2">Uncharacterized protein</fullName>
    </submittedName>
</protein>
<organism evidence="2 3">
    <name type="scientific">Helianthus annuus</name>
    <name type="common">Common sunflower</name>
    <dbReference type="NCBI Taxonomy" id="4232"/>
    <lineage>
        <taxon>Eukaryota</taxon>
        <taxon>Viridiplantae</taxon>
        <taxon>Streptophyta</taxon>
        <taxon>Embryophyta</taxon>
        <taxon>Tracheophyta</taxon>
        <taxon>Spermatophyta</taxon>
        <taxon>Magnoliopsida</taxon>
        <taxon>eudicotyledons</taxon>
        <taxon>Gunneridae</taxon>
        <taxon>Pentapetalae</taxon>
        <taxon>asterids</taxon>
        <taxon>campanulids</taxon>
        <taxon>Asterales</taxon>
        <taxon>Asteraceae</taxon>
        <taxon>Asteroideae</taxon>
        <taxon>Heliantheae alliance</taxon>
        <taxon>Heliantheae</taxon>
        <taxon>Helianthus</taxon>
    </lineage>
</organism>
<evidence type="ECO:0000256" key="1">
    <source>
        <dbReference type="SAM" id="Coils"/>
    </source>
</evidence>